<evidence type="ECO:0000313" key="2">
    <source>
        <dbReference type="Proteomes" id="UP001428341"/>
    </source>
</evidence>
<comment type="caution">
    <text evidence="1">The sequence shown here is derived from an EMBL/GenBank/DDBJ whole genome shotgun (WGS) entry which is preliminary data.</text>
</comment>
<name>A0AAP0QR82_9ROSI</name>
<dbReference type="AlphaFoldDB" id="A0AAP0QR82"/>
<sequence length="42" mass="4612">MPKGRSTGQQAWPESLQAGSCPACVRTLQWHGPCWPKLFGTL</sequence>
<protein>
    <submittedName>
        <fullName evidence="1">Uncharacterized protein</fullName>
    </submittedName>
</protein>
<organism evidence="1 2">
    <name type="scientific">Citrus x changshan-huyou</name>
    <dbReference type="NCBI Taxonomy" id="2935761"/>
    <lineage>
        <taxon>Eukaryota</taxon>
        <taxon>Viridiplantae</taxon>
        <taxon>Streptophyta</taxon>
        <taxon>Embryophyta</taxon>
        <taxon>Tracheophyta</taxon>
        <taxon>Spermatophyta</taxon>
        <taxon>Magnoliopsida</taxon>
        <taxon>eudicotyledons</taxon>
        <taxon>Gunneridae</taxon>
        <taxon>Pentapetalae</taxon>
        <taxon>rosids</taxon>
        <taxon>malvids</taxon>
        <taxon>Sapindales</taxon>
        <taxon>Rutaceae</taxon>
        <taxon>Aurantioideae</taxon>
        <taxon>Citrus</taxon>
    </lineage>
</organism>
<accession>A0AAP0QR82</accession>
<dbReference type="EMBL" id="JBCGBO010000004">
    <property type="protein sequence ID" value="KAK9209096.1"/>
    <property type="molecule type" value="Genomic_DNA"/>
</dbReference>
<proteinExistence type="predicted"/>
<keyword evidence="2" id="KW-1185">Reference proteome</keyword>
<reference evidence="1 2" key="1">
    <citation type="submission" date="2024-05" db="EMBL/GenBank/DDBJ databases">
        <title>Haplotype-resolved chromosome-level genome assembly of Huyou (Citrus changshanensis).</title>
        <authorList>
            <person name="Miao C."/>
            <person name="Chen W."/>
            <person name="Wu Y."/>
            <person name="Wang L."/>
            <person name="Zhao S."/>
            <person name="Grierson D."/>
            <person name="Xu C."/>
            <person name="Chen K."/>
        </authorList>
    </citation>
    <scope>NUCLEOTIDE SEQUENCE [LARGE SCALE GENOMIC DNA]</scope>
    <source>
        <strain evidence="1">01-14</strain>
        <tissue evidence="1">Leaf</tissue>
    </source>
</reference>
<gene>
    <name evidence="1" type="ORF">WN944_001460</name>
</gene>
<evidence type="ECO:0000313" key="1">
    <source>
        <dbReference type="EMBL" id="KAK9209096.1"/>
    </source>
</evidence>
<dbReference type="Proteomes" id="UP001428341">
    <property type="component" value="Unassembled WGS sequence"/>
</dbReference>